<evidence type="ECO:0000313" key="8">
    <source>
        <dbReference type="Proteomes" id="UP000572377"/>
    </source>
</evidence>
<keyword evidence="3 5" id="KW-1133">Transmembrane helix</keyword>
<keyword evidence="8" id="KW-1185">Reference proteome</keyword>
<sequence length="198" mass="20629">MSERRAGLLADILSAYPDLRGSIRTKLDQAPRDAQLLILIFLAAGIGFVAGLPAAREQALAVEEPDALTGVLAGRLFAAIFITPLVLFALAALSHVAARIFGGRGSFWSARLALVWAVIVALPLLVVSAALDPILGAALGAYGVGLSTILSTVAGFGFLWIWAVFLAETEGFRAPIRVFALILVLPAIAASIPLLFGA</sequence>
<dbReference type="Pfam" id="PF04893">
    <property type="entry name" value="Yip1"/>
    <property type="match status" value="1"/>
</dbReference>
<feature type="transmembrane region" description="Helical" evidence="5">
    <location>
        <begin position="76"/>
        <end position="98"/>
    </location>
</feature>
<dbReference type="EMBL" id="JABFBC010000001">
    <property type="protein sequence ID" value="NNU80743.1"/>
    <property type="molecule type" value="Genomic_DNA"/>
</dbReference>
<organism evidence="7 8">
    <name type="scientific">Halovulum dunhuangense</name>
    <dbReference type="NCBI Taxonomy" id="1505036"/>
    <lineage>
        <taxon>Bacteria</taxon>
        <taxon>Pseudomonadati</taxon>
        <taxon>Pseudomonadota</taxon>
        <taxon>Alphaproteobacteria</taxon>
        <taxon>Rhodobacterales</taxon>
        <taxon>Paracoccaceae</taxon>
        <taxon>Halovulum</taxon>
    </lineage>
</organism>
<name>A0A849L3B1_9RHOB</name>
<evidence type="ECO:0000256" key="1">
    <source>
        <dbReference type="ARBA" id="ARBA00004141"/>
    </source>
</evidence>
<dbReference type="Proteomes" id="UP000572377">
    <property type="component" value="Unassembled WGS sequence"/>
</dbReference>
<dbReference type="RefSeq" id="WP_171324782.1">
    <property type="nucleotide sequence ID" value="NZ_JABFBC010000001.1"/>
</dbReference>
<feature type="transmembrane region" description="Helical" evidence="5">
    <location>
        <begin position="137"/>
        <end position="166"/>
    </location>
</feature>
<dbReference type="InterPro" id="IPR006977">
    <property type="entry name" value="Yip1_dom"/>
</dbReference>
<keyword evidence="4 5" id="KW-0472">Membrane</keyword>
<protein>
    <submittedName>
        <fullName evidence="7">YIP1 family protein</fullName>
    </submittedName>
</protein>
<dbReference type="AlphaFoldDB" id="A0A849L3B1"/>
<dbReference type="GO" id="GO:0016020">
    <property type="term" value="C:membrane"/>
    <property type="evidence" value="ECO:0007669"/>
    <property type="project" value="UniProtKB-SubCell"/>
</dbReference>
<accession>A0A849L3B1</accession>
<feature type="domain" description="Yip1" evidence="6">
    <location>
        <begin position="28"/>
        <end position="188"/>
    </location>
</feature>
<comment type="caution">
    <text evidence="7">The sequence shown here is derived from an EMBL/GenBank/DDBJ whole genome shotgun (WGS) entry which is preliminary data.</text>
</comment>
<feature type="transmembrane region" description="Helical" evidence="5">
    <location>
        <begin position="36"/>
        <end position="56"/>
    </location>
</feature>
<comment type="subcellular location">
    <subcellularLocation>
        <location evidence="1">Membrane</location>
        <topology evidence="1">Multi-pass membrane protein</topology>
    </subcellularLocation>
</comment>
<evidence type="ECO:0000256" key="3">
    <source>
        <dbReference type="ARBA" id="ARBA00022989"/>
    </source>
</evidence>
<evidence type="ECO:0000256" key="5">
    <source>
        <dbReference type="SAM" id="Phobius"/>
    </source>
</evidence>
<keyword evidence="2 5" id="KW-0812">Transmembrane</keyword>
<feature type="transmembrane region" description="Helical" evidence="5">
    <location>
        <begin position="110"/>
        <end position="131"/>
    </location>
</feature>
<feature type="transmembrane region" description="Helical" evidence="5">
    <location>
        <begin position="178"/>
        <end position="196"/>
    </location>
</feature>
<evidence type="ECO:0000259" key="6">
    <source>
        <dbReference type="Pfam" id="PF04893"/>
    </source>
</evidence>
<evidence type="ECO:0000256" key="4">
    <source>
        <dbReference type="ARBA" id="ARBA00023136"/>
    </source>
</evidence>
<reference evidence="7 8" key="1">
    <citation type="submission" date="2020-05" db="EMBL/GenBank/DDBJ databases">
        <title>Gimesia benthica sp. nov., a novel planctomycete isolated from a deep-sea water sample of the Northwest Indian Ocean.</title>
        <authorList>
            <person name="Wang J."/>
            <person name="Ruan C."/>
            <person name="Song L."/>
            <person name="Zhu Y."/>
            <person name="Li A."/>
            <person name="Zheng X."/>
            <person name="Wang L."/>
            <person name="Lu Z."/>
            <person name="Huang Y."/>
            <person name="Du W."/>
            <person name="Zhou Y."/>
            <person name="Huang L."/>
            <person name="Dai X."/>
        </authorList>
    </citation>
    <scope>NUCLEOTIDE SEQUENCE [LARGE SCALE GENOMIC DNA]</scope>
    <source>
        <strain evidence="7 8">YYQ-30</strain>
    </source>
</reference>
<gene>
    <name evidence="7" type="ORF">HMH01_09870</name>
</gene>
<evidence type="ECO:0000313" key="7">
    <source>
        <dbReference type="EMBL" id="NNU80743.1"/>
    </source>
</evidence>
<proteinExistence type="predicted"/>
<evidence type="ECO:0000256" key="2">
    <source>
        <dbReference type="ARBA" id="ARBA00022692"/>
    </source>
</evidence>